<evidence type="ECO:0000256" key="1">
    <source>
        <dbReference type="SAM" id="Coils"/>
    </source>
</evidence>
<reference evidence="2 3" key="2">
    <citation type="submission" date="2016-08" db="EMBL/GenBank/DDBJ databases">
        <title>Pervasive Adenine N6-methylation of Active Genes in Fungi.</title>
        <authorList>
            <consortium name="DOE Joint Genome Institute"/>
            <person name="Mondo S.J."/>
            <person name="Dannebaum R.O."/>
            <person name="Kuo R.C."/>
            <person name="Labutti K."/>
            <person name="Haridas S."/>
            <person name="Kuo A."/>
            <person name="Salamov A."/>
            <person name="Ahrendt S.R."/>
            <person name="Lipzen A."/>
            <person name="Sullivan W."/>
            <person name="Andreopoulos W.B."/>
            <person name="Clum A."/>
            <person name="Lindquist E."/>
            <person name="Daum C."/>
            <person name="Ramamoorthy G.K."/>
            <person name="Gryganskyi A."/>
            <person name="Culley D."/>
            <person name="Magnuson J.K."/>
            <person name="James T.Y."/>
            <person name="O'Malley M.A."/>
            <person name="Stajich J.E."/>
            <person name="Spatafora J.W."/>
            <person name="Visel A."/>
            <person name="Grigoriev I.V."/>
        </authorList>
    </citation>
    <scope>NUCLEOTIDE SEQUENCE [LARGE SCALE GENOMIC DNA]</scope>
    <source>
        <strain evidence="3">finn</strain>
    </source>
</reference>
<evidence type="ECO:0000313" key="2">
    <source>
        <dbReference type="EMBL" id="ORX55959.1"/>
    </source>
</evidence>
<keyword evidence="1" id="KW-0175">Coiled coil</keyword>
<gene>
    <name evidence="2" type="ORF">BCR36DRAFT_281012</name>
</gene>
<evidence type="ECO:0000313" key="3">
    <source>
        <dbReference type="Proteomes" id="UP000193719"/>
    </source>
</evidence>
<dbReference type="OrthoDB" id="10398686at2759"/>
<proteinExistence type="predicted"/>
<feature type="coiled-coil region" evidence="1">
    <location>
        <begin position="278"/>
        <end position="312"/>
    </location>
</feature>
<name>A0A1Y1VGX4_9FUNG</name>
<organism evidence="2 3">
    <name type="scientific">Piromyces finnis</name>
    <dbReference type="NCBI Taxonomy" id="1754191"/>
    <lineage>
        <taxon>Eukaryota</taxon>
        <taxon>Fungi</taxon>
        <taxon>Fungi incertae sedis</taxon>
        <taxon>Chytridiomycota</taxon>
        <taxon>Chytridiomycota incertae sedis</taxon>
        <taxon>Neocallimastigomycetes</taxon>
        <taxon>Neocallimastigales</taxon>
        <taxon>Neocallimastigaceae</taxon>
        <taxon>Piromyces</taxon>
    </lineage>
</organism>
<feature type="coiled-coil region" evidence="1">
    <location>
        <begin position="141"/>
        <end position="175"/>
    </location>
</feature>
<dbReference type="EMBL" id="MCFH01000008">
    <property type="protein sequence ID" value="ORX55959.1"/>
    <property type="molecule type" value="Genomic_DNA"/>
</dbReference>
<reference evidence="2 3" key="1">
    <citation type="submission" date="2016-08" db="EMBL/GenBank/DDBJ databases">
        <title>Genomes of anaerobic fungi encode conserved fungal cellulosomes for biomass hydrolysis.</title>
        <authorList>
            <consortium name="DOE Joint Genome Institute"/>
            <person name="Haitjema C.H."/>
            <person name="Gilmore S.P."/>
            <person name="Henske J.K."/>
            <person name="Solomon K.V."/>
            <person name="De Groot R."/>
            <person name="Kuo A."/>
            <person name="Mondo S.J."/>
            <person name="Salamov A.A."/>
            <person name="Labutti K."/>
            <person name="Zhao Z."/>
            <person name="Chiniquy J."/>
            <person name="Barry K."/>
            <person name="Brewer H.M."/>
            <person name="Purvine S.O."/>
            <person name="Wright A.T."/>
            <person name="Boxma B."/>
            <person name="Van Alen T."/>
            <person name="Hackstein J.H."/>
            <person name="Baker S.E."/>
            <person name="Grigoriev I.V."/>
            <person name="O'Malley M.A."/>
        </authorList>
    </citation>
    <scope>NUCLEOTIDE SEQUENCE [LARGE SCALE GENOMIC DNA]</scope>
    <source>
        <strain evidence="3">finn</strain>
    </source>
</reference>
<dbReference type="AlphaFoldDB" id="A0A1Y1VGX4"/>
<dbReference type="Proteomes" id="UP000193719">
    <property type="component" value="Unassembled WGS sequence"/>
</dbReference>
<sequence>MNYKPSNSTNIDKQENNIEQIYKLSNLCNENDIYFNSDSDSFKNVMSSQKNITKIQLSNPNNVSGIISIKCCLDPEEMEQNTEEIYPLTDSFLNKVVTFNKENGDISYIADEYSINIPKDMDLEEAFKTLIIENINIRVYSKDIEEELKEVIKTNEMLEKENNEIELKMKKDANSKNEIFNENENMTNQTVTKLNDLKLNMMTILSNYISKLNSINEGIFSDNGIEKYYEAFEDMLNEVTKLNDNISTTLLQNSIEKSIKENIEFEFFKYKNNYSFSVNEYNNRINELKHNIISLKKEKEVLINENKNLKYTNLSIESDIGGSKSVDTRSVNSVLSDNQEIKSLYEVGSESSIKSSKFSKLTNSAKKIIRNTSNKKLFKDKKTRSRGFSVSLPVKRKIFIYIFINLLIIARKKSN</sequence>
<keyword evidence="3" id="KW-1185">Reference proteome</keyword>
<comment type="caution">
    <text evidence="2">The sequence shown here is derived from an EMBL/GenBank/DDBJ whole genome shotgun (WGS) entry which is preliminary data.</text>
</comment>
<accession>A0A1Y1VGX4</accession>
<protein>
    <submittedName>
        <fullName evidence="2">Uncharacterized protein</fullName>
    </submittedName>
</protein>